<dbReference type="GO" id="GO:0016705">
    <property type="term" value="F:oxidoreductase activity, acting on paired donors, with incorporation or reduction of molecular oxygen"/>
    <property type="evidence" value="ECO:0007669"/>
    <property type="project" value="InterPro"/>
</dbReference>
<keyword evidence="7" id="KW-0256">Endoplasmic reticulum</keyword>
<dbReference type="GO" id="GO:0020037">
    <property type="term" value="F:heme binding"/>
    <property type="evidence" value="ECO:0007669"/>
    <property type="project" value="InterPro"/>
</dbReference>
<gene>
    <name evidence="13" type="ORF">EAI_06529</name>
</gene>
<proteinExistence type="inferred from homology"/>
<keyword evidence="6" id="KW-0479">Metal-binding</keyword>
<evidence type="ECO:0000256" key="7">
    <source>
        <dbReference type="ARBA" id="ARBA00022824"/>
    </source>
</evidence>
<evidence type="ECO:0000256" key="4">
    <source>
        <dbReference type="ARBA" id="ARBA00010617"/>
    </source>
</evidence>
<keyword evidence="8" id="KW-0492">Microsome</keyword>
<dbReference type="OMA" id="FHDNTIS"/>
<sequence length="144" mass="16667">MVGYYDYLSPSLLIIEPGLVKTVLQTNFASFHENCRKVDPKLDPLVAYNPFFSTGEKWMTGRKRLTYAFSSMRLKTLLESVKLVCAEFEGFLDKKLGKAAKVELELKSLFSRYTAQVNGYHDKVETIFTKYNGQPKNHSKRWIR</sequence>
<dbReference type="Proteomes" id="UP000008237">
    <property type="component" value="Unassembled WGS sequence"/>
</dbReference>
<evidence type="ECO:0000256" key="2">
    <source>
        <dbReference type="ARBA" id="ARBA00004174"/>
    </source>
</evidence>
<accession>E2BW78</accession>
<dbReference type="SUPFAM" id="SSF48264">
    <property type="entry name" value="Cytochrome P450"/>
    <property type="match status" value="1"/>
</dbReference>
<dbReference type="GO" id="GO:0004497">
    <property type="term" value="F:monooxygenase activity"/>
    <property type="evidence" value="ECO:0007669"/>
    <property type="project" value="UniProtKB-KW"/>
</dbReference>
<evidence type="ECO:0000256" key="12">
    <source>
        <dbReference type="ARBA" id="ARBA00023136"/>
    </source>
</evidence>
<dbReference type="Pfam" id="PF00067">
    <property type="entry name" value="p450"/>
    <property type="match status" value="1"/>
</dbReference>
<keyword evidence="11" id="KW-0503">Monooxygenase</keyword>
<evidence type="ECO:0000256" key="3">
    <source>
        <dbReference type="ARBA" id="ARBA00004406"/>
    </source>
</evidence>
<dbReference type="GO" id="GO:0005789">
    <property type="term" value="C:endoplasmic reticulum membrane"/>
    <property type="evidence" value="ECO:0007669"/>
    <property type="project" value="UniProtKB-SubCell"/>
</dbReference>
<dbReference type="PANTHER" id="PTHR24292:SF104">
    <property type="entry name" value="CYTOCHROME P450 308A1-RELATED"/>
    <property type="match status" value="1"/>
</dbReference>
<dbReference type="PANTHER" id="PTHR24292">
    <property type="entry name" value="CYTOCHROME P450"/>
    <property type="match status" value="1"/>
</dbReference>
<keyword evidence="5" id="KW-0349">Heme</keyword>
<comment type="cofactor">
    <cofactor evidence="1">
        <name>heme</name>
        <dbReference type="ChEBI" id="CHEBI:30413"/>
    </cofactor>
</comment>
<evidence type="ECO:0000256" key="6">
    <source>
        <dbReference type="ARBA" id="ARBA00022723"/>
    </source>
</evidence>
<organism evidence="14">
    <name type="scientific">Harpegnathos saltator</name>
    <name type="common">Jerdon's jumping ant</name>
    <dbReference type="NCBI Taxonomy" id="610380"/>
    <lineage>
        <taxon>Eukaryota</taxon>
        <taxon>Metazoa</taxon>
        <taxon>Ecdysozoa</taxon>
        <taxon>Arthropoda</taxon>
        <taxon>Hexapoda</taxon>
        <taxon>Insecta</taxon>
        <taxon>Pterygota</taxon>
        <taxon>Neoptera</taxon>
        <taxon>Endopterygota</taxon>
        <taxon>Hymenoptera</taxon>
        <taxon>Apocrita</taxon>
        <taxon>Aculeata</taxon>
        <taxon>Formicoidea</taxon>
        <taxon>Formicidae</taxon>
        <taxon>Ponerinae</taxon>
        <taxon>Ponerini</taxon>
        <taxon>Harpegnathos</taxon>
    </lineage>
</organism>
<dbReference type="InterPro" id="IPR036396">
    <property type="entry name" value="Cyt_P450_sf"/>
</dbReference>
<evidence type="ECO:0000313" key="13">
    <source>
        <dbReference type="EMBL" id="EFN80110.1"/>
    </source>
</evidence>
<name>E2BW78_HARSA</name>
<evidence type="ECO:0000313" key="14">
    <source>
        <dbReference type="Proteomes" id="UP000008237"/>
    </source>
</evidence>
<keyword evidence="9" id="KW-0560">Oxidoreductase</keyword>
<comment type="similarity">
    <text evidence="4">Belongs to the cytochrome P450 family.</text>
</comment>
<keyword evidence="14" id="KW-1185">Reference proteome</keyword>
<evidence type="ECO:0000256" key="1">
    <source>
        <dbReference type="ARBA" id="ARBA00001971"/>
    </source>
</evidence>
<evidence type="ECO:0000256" key="10">
    <source>
        <dbReference type="ARBA" id="ARBA00023004"/>
    </source>
</evidence>
<dbReference type="Gene3D" id="1.10.630.10">
    <property type="entry name" value="Cytochrome P450"/>
    <property type="match status" value="1"/>
</dbReference>
<evidence type="ECO:0000256" key="9">
    <source>
        <dbReference type="ARBA" id="ARBA00023002"/>
    </source>
</evidence>
<keyword evidence="10" id="KW-0408">Iron</keyword>
<dbReference type="EMBL" id="GL451091">
    <property type="protein sequence ID" value="EFN80110.1"/>
    <property type="molecule type" value="Genomic_DNA"/>
</dbReference>
<dbReference type="OrthoDB" id="2789670at2759"/>
<protein>
    <submittedName>
        <fullName evidence="13">Cytochrome P450 6d1</fullName>
    </submittedName>
</protein>
<dbReference type="InParanoid" id="E2BW78"/>
<keyword evidence="12" id="KW-0472">Membrane</keyword>
<reference evidence="13 14" key="1">
    <citation type="journal article" date="2010" name="Science">
        <title>Genomic comparison of the ants Camponotus floridanus and Harpegnathos saltator.</title>
        <authorList>
            <person name="Bonasio R."/>
            <person name="Zhang G."/>
            <person name="Ye C."/>
            <person name="Mutti N.S."/>
            <person name="Fang X."/>
            <person name="Qin N."/>
            <person name="Donahue G."/>
            <person name="Yang P."/>
            <person name="Li Q."/>
            <person name="Li C."/>
            <person name="Zhang P."/>
            <person name="Huang Z."/>
            <person name="Berger S.L."/>
            <person name="Reinberg D."/>
            <person name="Wang J."/>
            <person name="Liebig J."/>
        </authorList>
    </citation>
    <scope>NUCLEOTIDE SEQUENCE [LARGE SCALE GENOMIC DNA]</scope>
    <source>
        <strain evidence="13 14">R22 G/1</strain>
    </source>
</reference>
<dbReference type="GO" id="GO:0005506">
    <property type="term" value="F:iron ion binding"/>
    <property type="evidence" value="ECO:0007669"/>
    <property type="project" value="InterPro"/>
</dbReference>
<comment type="subcellular location">
    <subcellularLocation>
        <location evidence="3">Endoplasmic reticulum membrane</location>
        <topology evidence="3">Peripheral membrane protein</topology>
    </subcellularLocation>
    <subcellularLocation>
        <location evidence="2">Microsome membrane</location>
        <topology evidence="2">Peripheral membrane protein</topology>
    </subcellularLocation>
</comment>
<dbReference type="InterPro" id="IPR001128">
    <property type="entry name" value="Cyt_P450"/>
</dbReference>
<evidence type="ECO:0000256" key="8">
    <source>
        <dbReference type="ARBA" id="ARBA00022848"/>
    </source>
</evidence>
<dbReference type="InterPro" id="IPR050476">
    <property type="entry name" value="Insect_CytP450_Detox"/>
</dbReference>
<evidence type="ECO:0000256" key="5">
    <source>
        <dbReference type="ARBA" id="ARBA00022617"/>
    </source>
</evidence>
<dbReference type="AlphaFoldDB" id="E2BW78"/>
<evidence type="ECO:0000256" key="11">
    <source>
        <dbReference type="ARBA" id="ARBA00023033"/>
    </source>
</evidence>